<gene>
    <name evidence="2" type="ORF">F2Q70_00002740</name>
</gene>
<accession>A0A8S9IXV1</accession>
<dbReference type="EMBL" id="QGKY02001015">
    <property type="protein sequence ID" value="KAF2574232.1"/>
    <property type="molecule type" value="Genomic_DNA"/>
</dbReference>
<protein>
    <submittedName>
        <fullName evidence="2">Uncharacterized protein</fullName>
    </submittedName>
</protein>
<evidence type="ECO:0000313" key="2">
    <source>
        <dbReference type="EMBL" id="KAF2574232.1"/>
    </source>
</evidence>
<reference evidence="2" key="1">
    <citation type="submission" date="2019-12" db="EMBL/GenBank/DDBJ databases">
        <title>Genome sequencing and annotation of Brassica cretica.</title>
        <authorList>
            <person name="Studholme D.J."/>
            <person name="Sarris P.F."/>
        </authorList>
    </citation>
    <scope>NUCLEOTIDE SEQUENCE</scope>
    <source>
        <strain evidence="2">PFS-102/07</strain>
        <tissue evidence="2">Leaf</tissue>
    </source>
</reference>
<dbReference type="AlphaFoldDB" id="A0A8S9IXV1"/>
<proteinExistence type="predicted"/>
<name>A0A8S9IXV1_BRACR</name>
<evidence type="ECO:0000256" key="1">
    <source>
        <dbReference type="SAM" id="MobiDB-lite"/>
    </source>
</evidence>
<sequence length="86" mass="9836">MSGLVLFDQSHVVHFSDLRFVIVMSRRFSIPSDPRQDTDLRVPGRRRLGSPLESTPGPVEGTTPFLREKGKLPIEWTFHISEYGRV</sequence>
<organism evidence="2">
    <name type="scientific">Brassica cretica</name>
    <name type="common">Mustard</name>
    <dbReference type="NCBI Taxonomy" id="69181"/>
    <lineage>
        <taxon>Eukaryota</taxon>
        <taxon>Viridiplantae</taxon>
        <taxon>Streptophyta</taxon>
        <taxon>Embryophyta</taxon>
        <taxon>Tracheophyta</taxon>
        <taxon>Spermatophyta</taxon>
        <taxon>Magnoliopsida</taxon>
        <taxon>eudicotyledons</taxon>
        <taxon>Gunneridae</taxon>
        <taxon>Pentapetalae</taxon>
        <taxon>rosids</taxon>
        <taxon>malvids</taxon>
        <taxon>Brassicales</taxon>
        <taxon>Brassicaceae</taxon>
        <taxon>Brassiceae</taxon>
        <taxon>Brassica</taxon>
    </lineage>
</organism>
<feature type="region of interest" description="Disordered" evidence="1">
    <location>
        <begin position="31"/>
        <end position="64"/>
    </location>
</feature>
<comment type="caution">
    <text evidence="2">The sequence shown here is derived from an EMBL/GenBank/DDBJ whole genome shotgun (WGS) entry which is preliminary data.</text>
</comment>